<reference evidence="10 11" key="1">
    <citation type="submission" date="2018-06" db="EMBL/GenBank/DDBJ databases">
        <title>Genomic Encyclopedia of Type Strains, Phase IV (KMG-IV): sequencing the most valuable type-strain genomes for metagenomic binning, comparative biology and taxonomic classification.</title>
        <authorList>
            <person name="Goeker M."/>
        </authorList>
    </citation>
    <scope>NUCLEOTIDE SEQUENCE [LARGE SCALE GENOMIC DNA]</scope>
    <source>
        <strain evidence="10 11">DSM 15140</strain>
    </source>
</reference>
<dbReference type="EMBL" id="QNRI01000002">
    <property type="protein sequence ID" value="RBP00375.1"/>
    <property type="molecule type" value="Genomic_DNA"/>
</dbReference>
<dbReference type="Pfam" id="PF12821">
    <property type="entry name" value="ThrE_2"/>
    <property type="match status" value="1"/>
</dbReference>
<proteinExistence type="inferred from homology"/>
<organism evidence="10 11">
    <name type="scientific">Paraliobacillus ryukyuensis</name>
    <dbReference type="NCBI Taxonomy" id="200904"/>
    <lineage>
        <taxon>Bacteria</taxon>
        <taxon>Bacillati</taxon>
        <taxon>Bacillota</taxon>
        <taxon>Bacilli</taxon>
        <taxon>Bacillales</taxon>
        <taxon>Bacillaceae</taxon>
        <taxon>Paraliobacillus</taxon>
    </lineage>
</organism>
<dbReference type="PANTHER" id="PTHR34390:SF1">
    <property type="entry name" value="SUCCINATE TRANSPORTER SUBUNIT YJJB-RELATED"/>
    <property type="match status" value="1"/>
</dbReference>
<keyword evidence="6 8" id="KW-0472">Membrane</keyword>
<dbReference type="AlphaFoldDB" id="A0A366EFZ7"/>
<dbReference type="InterPro" id="IPR050539">
    <property type="entry name" value="ThrE_Dicarb/AminoAcid_Exp"/>
</dbReference>
<dbReference type="GO" id="GO:0015744">
    <property type="term" value="P:succinate transport"/>
    <property type="evidence" value="ECO:0007669"/>
    <property type="project" value="TreeGrafter"/>
</dbReference>
<evidence type="ECO:0000256" key="5">
    <source>
        <dbReference type="ARBA" id="ARBA00022989"/>
    </source>
</evidence>
<evidence type="ECO:0000256" key="6">
    <source>
        <dbReference type="ARBA" id="ARBA00023136"/>
    </source>
</evidence>
<keyword evidence="2" id="KW-1003">Cell membrane</keyword>
<keyword evidence="4 8" id="KW-0812">Transmembrane</keyword>
<comment type="similarity">
    <text evidence="7">Belongs to the ThrE exporter (TC 2.A.79) family.</text>
</comment>
<dbReference type="OrthoDB" id="9810047at2"/>
<evidence type="ECO:0000256" key="2">
    <source>
        <dbReference type="ARBA" id="ARBA00022475"/>
    </source>
</evidence>
<name>A0A366EFZ7_9BACI</name>
<comment type="caution">
    <text evidence="10">The sequence shown here is derived from an EMBL/GenBank/DDBJ whole genome shotgun (WGS) entry which is preliminary data.</text>
</comment>
<comment type="subcellular location">
    <subcellularLocation>
        <location evidence="1">Cell membrane</location>
        <topology evidence="1">Multi-pass membrane protein</topology>
    </subcellularLocation>
</comment>
<feature type="transmembrane region" description="Helical" evidence="8">
    <location>
        <begin position="115"/>
        <end position="133"/>
    </location>
</feature>
<dbReference type="GO" id="GO:0005886">
    <property type="term" value="C:plasma membrane"/>
    <property type="evidence" value="ECO:0007669"/>
    <property type="project" value="UniProtKB-SubCell"/>
</dbReference>
<dbReference type="Proteomes" id="UP000252254">
    <property type="component" value="Unassembled WGS sequence"/>
</dbReference>
<dbReference type="STRING" id="200904.GCA_900168775_00412"/>
<dbReference type="RefSeq" id="WP_113867056.1">
    <property type="nucleotide sequence ID" value="NZ_BAABQN010000002.1"/>
</dbReference>
<dbReference type="PANTHER" id="PTHR34390">
    <property type="entry name" value="UPF0442 PROTEIN YJJB-RELATED"/>
    <property type="match status" value="1"/>
</dbReference>
<evidence type="ECO:0000256" key="1">
    <source>
        <dbReference type="ARBA" id="ARBA00004651"/>
    </source>
</evidence>
<evidence type="ECO:0000256" key="3">
    <source>
        <dbReference type="ARBA" id="ARBA00022519"/>
    </source>
</evidence>
<protein>
    <submittedName>
        <fullName evidence="10">Uncharacterized membrane protein YjjB (DUF3815 family)</fullName>
    </submittedName>
</protein>
<keyword evidence="5 8" id="KW-1133">Transmembrane helix</keyword>
<feature type="domain" description="Threonine/Serine exporter ThrE" evidence="9">
    <location>
        <begin position="5"/>
        <end position="133"/>
    </location>
</feature>
<sequence>MIFEQLVTSFFAAAAFAVIFNAPKKALIQCGIVGMLGWLVYTICTMQNVDAAIATMASSVLVAVLSQFCAKLYKTPIIIFTVSGIIPLVPGGLAYDAMRQFVENDYNMAVQLAAKAFLISGAIALGLVFSEIINQVIRKMKWTVVQQKTKQ</sequence>
<evidence type="ECO:0000313" key="10">
    <source>
        <dbReference type="EMBL" id="RBP00375.1"/>
    </source>
</evidence>
<evidence type="ECO:0000256" key="4">
    <source>
        <dbReference type="ARBA" id="ARBA00022692"/>
    </source>
</evidence>
<dbReference type="InterPro" id="IPR024528">
    <property type="entry name" value="ThrE_2"/>
</dbReference>
<evidence type="ECO:0000256" key="7">
    <source>
        <dbReference type="ARBA" id="ARBA00034125"/>
    </source>
</evidence>
<evidence type="ECO:0000313" key="11">
    <source>
        <dbReference type="Proteomes" id="UP000252254"/>
    </source>
</evidence>
<evidence type="ECO:0000256" key="8">
    <source>
        <dbReference type="SAM" id="Phobius"/>
    </source>
</evidence>
<feature type="transmembrane region" description="Helical" evidence="8">
    <location>
        <begin position="77"/>
        <end position="95"/>
    </location>
</feature>
<evidence type="ECO:0000259" key="9">
    <source>
        <dbReference type="Pfam" id="PF12821"/>
    </source>
</evidence>
<gene>
    <name evidence="10" type="ORF">DES48_102136</name>
</gene>
<keyword evidence="11" id="KW-1185">Reference proteome</keyword>
<keyword evidence="3" id="KW-0997">Cell inner membrane</keyword>
<accession>A0A366EFZ7</accession>
<feature type="transmembrane region" description="Helical" evidence="8">
    <location>
        <begin position="38"/>
        <end position="65"/>
    </location>
</feature>